<sequence>MEDVLGFKYGIVGFAGVKGQRTVDGACLRLQQFFPNYIFNDVSIEGKAVTLLDIQTILDGITLGGSRVSDEVEVRNLKDSLDLLIGLVKSKKFRLDKMTFCKLHEVAAQEEALVWGKFRTSGVSIAGTGFKPPASEKLADKFANGIEYIKDIKNPLERGVVFFLFGALNQYFFDANKRVSRLMMNGVLMSSGFDAIMIPAKDKQEFNLEMLKFYNTKNADSVMRFMLKCYNLNSANLS</sequence>
<dbReference type="InterPro" id="IPR040198">
    <property type="entry name" value="Fido_containing"/>
</dbReference>
<dbReference type="PROSITE" id="PS51459">
    <property type="entry name" value="FIDO"/>
    <property type="match status" value="1"/>
</dbReference>
<dbReference type="InterPro" id="IPR036597">
    <property type="entry name" value="Fido-like_dom_sf"/>
</dbReference>
<dbReference type="Pfam" id="PF02661">
    <property type="entry name" value="Fic"/>
    <property type="match status" value="1"/>
</dbReference>
<dbReference type="PANTHER" id="PTHR13504">
    <property type="entry name" value="FIDO DOMAIN-CONTAINING PROTEIN DDB_G0283145"/>
    <property type="match status" value="1"/>
</dbReference>
<proteinExistence type="predicted"/>
<dbReference type="AlphaFoldDB" id="A0A3B0XDK6"/>
<accession>A0A3B0XDK6</accession>
<evidence type="ECO:0000313" key="2">
    <source>
        <dbReference type="EMBL" id="VAW66388.1"/>
    </source>
</evidence>
<dbReference type="InterPro" id="IPR003812">
    <property type="entry name" value="Fido"/>
</dbReference>
<gene>
    <name evidence="2" type="ORF">MNBD_GAMMA09-334</name>
</gene>
<feature type="domain" description="Fido" evidence="1">
    <location>
        <begin position="95"/>
        <end position="228"/>
    </location>
</feature>
<reference evidence="2" key="1">
    <citation type="submission" date="2018-06" db="EMBL/GenBank/DDBJ databases">
        <authorList>
            <person name="Zhirakovskaya E."/>
        </authorList>
    </citation>
    <scope>NUCLEOTIDE SEQUENCE</scope>
</reference>
<dbReference type="SUPFAM" id="SSF140931">
    <property type="entry name" value="Fic-like"/>
    <property type="match status" value="1"/>
</dbReference>
<dbReference type="PANTHER" id="PTHR13504:SF38">
    <property type="entry name" value="FIDO DOMAIN-CONTAINING PROTEIN"/>
    <property type="match status" value="1"/>
</dbReference>
<protein>
    <recommendedName>
        <fullName evidence="1">Fido domain-containing protein</fullName>
    </recommendedName>
</protein>
<evidence type="ECO:0000259" key="1">
    <source>
        <dbReference type="PROSITE" id="PS51459"/>
    </source>
</evidence>
<dbReference type="Gene3D" id="1.10.3290.10">
    <property type="entry name" value="Fido-like domain"/>
    <property type="match status" value="1"/>
</dbReference>
<organism evidence="2">
    <name type="scientific">hydrothermal vent metagenome</name>
    <dbReference type="NCBI Taxonomy" id="652676"/>
    <lineage>
        <taxon>unclassified sequences</taxon>
        <taxon>metagenomes</taxon>
        <taxon>ecological metagenomes</taxon>
    </lineage>
</organism>
<dbReference type="EMBL" id="UOFI01000075">
    <property type="protein sequence ID" value="VAW66388.1"/>
    <property type="molecule type" value="Genomic_DNA"/>
</dbReference>
<name>A0A3B0XDK6_9ZZZZ</name>